<dbReference type="InterPro" id="IPR018246">
    <property type="entry name" value="AP_endonuc_F2_Zn_BS"/>
</dbReference>
<evidence type="ECO:0000256" key="9">
    <source>
        <dbReference type="HAMAP-Rule" id="MF_00152"/>
    </source>
</evidence>
<gene>
    <name evidence="9 11" type="primary">nfo</name>
    <name evidence="11" type="ORF">Pla110_29690</name>
</gene>
<dbReference type="PROSITE" id="PS00729">
    <property type="entry name" value="AP_NUCLEASE_F2_1"/>
    <property type="match status" value="1"/>
</dbReference>
<feature type="binding site" evidence="9">
    <location>
        <position position="107"/>
    </location>
    <ligand>
        <name>Zn(2+)</name>
        <dbReference type="ChEBI" id="CHEBI:29105"/>
        <label>1</label>
    </ligand>
</feature>
<dbReference type="NCBIfam" id="TIGR00587">
    <property type="entry name" value="nfo"/>
    <property type="match status" value="1"/>
</dbReference>
<dbReference type="RefSeq" id="WP_144996431.1">
    <property type="nucleotide sequence ID" value="NZ_CP036281.1"/>
</dbReference>
<dbReference type="PROSITE" id="PS51432">
    <property type="entry name" value="AP_NUCLEASE_F2_4"/>
    <property type="match status" value="1"/>
</dbReference>
<feature type="domain" description="Xylose isomerase-like TIM barrel" evidence="10">
    <location>
        <begin position="21"/>
        <end position="265"/>
    </location>
</feature>
<dbReference type="InterPro" id="IPR001719">
    <property type="entry name" value="AP_endonuc_2"/>
</dbReference>
<keyword evidence="2 9" id="KW-0540">Nuclease</keyword>
<dbReference type="PROSITE" id="PS00731">
    <property type="entry name" value="AP_NUCLEASE_F2_3"/>
    <property type="match status" value="1"/>
</dbReference>
<feature type="binding site" evidence="9">
    <location>
        <position position="178"/>
    </location>
    <ligand>
        <name>Zn(2+)</name>
        <dbReference type="ChEBI" id="CHEBI:29105"/>
        <label>2</label>
    </ligand>
</feature>
<dbReference type="PROSITE" id="PS00730">
    <property type="entry name" value="AP_NUCLEASE_F2_2"/>
    <property type="match status" value="1"/>
</dbReference>
<dbReference type="CDD" id="cd00019">
    <property type="entry name" value="AP2Ec"/>
    <property type="match status" value="1"/>
</dbReference>
<evidence type="ECO:0000256" key="2">
    <source>
        <dbReference type="ARBA" id="ARBA00022722"/>
    </source>
</evidence>
<keyword evidence="6 9" id="KW-0378">Hydrolase</keyword>
<keyword evidence="4 9" id="KW-0255">Endonuclease</keyword>
<keyword evidence="5 9" id="KW-0227">DNA damage</keyword>
<organism evidence="11 12">
    <name type="scientific">Polystyrenella longa</name>
    <dbReference type="NCBI Taxonomy" id="2528007"/>
    <lineage>
        <taxon>Bacteria</taxon>
        <taxon>Pseudomonadati</taxon>
        <taxon>Planctomycetota</taxon>
        <taxon>Planctomycetia</taxon>
        <taxon>Planctomycetales</taxon>
        <taxon>Planctomycetaceae</taxon>
        <taxon>Polystyrenella</taxon>
    </lineage>
</organism>
<dbReference type="PANTHER" id="PTHR21445:SF0">
    <property type="entry name" value="APURINIC-APYRIMIDINIC ENDONUCLEASE"/>
    <property type="match status" value="1"/>
</dbReference>
<feature type="binding site" evidence="9">
    <location>
        <position position="181"/>
    </location>
    <ligand>
        <name>Zn(2+)</name>
        <dbReference type="ChEBI" id="CHEBI:29105"/>
        <label>3</label>
    </ligand>
</feature>
<comment type="function">
    <text evidence="9">Endonuclease IV plays a role in DNA repair. It cleaves phosphodiester bonds at apurinic or apyrimidinic (AP) sites, generating a 3'-hydroxyl group and a 5'-terminal sugar phosphate.</text>
</comment>
<evidence type="ECO:0000256" key="5">
    <source>
        <dbReference type="ARBA" id="ARBA00022763"/>
    </source>
</evidence>
<proteinExistence type="inferred from homology"/>
<dbReference type="Proteomes" id="UP000317178">
    <property type="component" value="Chromosome"/>
</dbReference>
<comment type="cofactor">
    <cofactor evidence="9">
        <name>Zn(2+)</name>
        <dbReference type="ChEBI" id="CHEBI:29105"/>
    </cofactor>
    <text evidence="9">Binds 3 Zn(2+) ions.</text>
</comment>
<dbReference type="HAMAP" id="MF_00152">
    <property type="entry name" value="Nfo"/>
    <property type="match status" value="1"/>
</dbReference>
<dbReference type="AlphaFoldDB" id="A0A518CPS8"/>
<feature type="binding site" evidence="9">
    <location>
        <position position="228"/>
    </location>
    <ligand>
        <name>Zn(2+)</name>
        <dbReference type="ChEBI" id="CHEBI:29105"/>
        <label>3</label>
    </ligand>
</feature>
<feature type="binding site" evidence="9">
    <location>
        <position position="144"/>
    </location>
    <ligand>
        <name>Zn(2+)</name>
        <dbReference type="ChEBI" id="CHEBI:29105"/>
        <label>2</label>
    </ligand>
</feature>
<keyword evidence="12" id="KW-1185">Reference proteome</keyword>
<dbReference type="InterPro" id="IPR036237">
    <property type="entry name" value="Xyl_isomerase-like_sf"/>
</dbReference>
<evidence type="ECO:0000256" key="7">
    <source>
        <dbReference type="ARBA" id="ARBA00022833"/>
    </source>
</evidence>
<feature type="binding site" evidence="9">
    <location>
        <position position="67"/>
    </location>
    <ligand>
        <name>Zn(2+)</name>
        <dbReference type="ChEBI" id="CHEBI:29105"/>
        <label>1</label>
    </ligand>
</feature>
<dbReference type="Gene3D" id="3.20.20.150">
    <property type="entry name" value="Divalent-metal-dependent TIM barrel enzymes"/>
    <property type="match status" value="1"/>
</dbReference>
<dbReference type="GO" id="GO:0008270">
    <property type="term" value="F:zinc ion binding"/>
    <property type="evidence" value="ECO:0007669"/>
    <property type="project" value="UniProtKB-UniRule"/>
</dbReference>
<dbReference type="GO" id="GO:0006284">
    <property type="term" value="P:base-excision repair"/>
    <property type="evidence" value="ECO:0007669"/>
    <property type="project" value="TreeGrafter"/>
</dbReference>
<evidence type="ECO:0000256" key="8">
    <source>
        <dbReference type="ARBA" id="ARBA00023204"/>
    </source>
</evidence>
<evidence type="ECO:0000256" key="1">
    <source>
        <dbReference type="ARBA" id="ARBA00005340"/>
    </source>
</evidence>
<reference evidence="11 12" key="1">
    <citation type="submission" date="2019-02" db="EMBL/GenBank/DDBJ databases">
        <title>Deep-cultivation of Planctomycetes and their phenomic and genomic characterization uncovers novel biology.</title>
        <authorList>
            <person name="Wiegand S."/>
            <person name="Jogler M."/>
            <person name="Boedeker C."/>
            <person name="Pinto D."/>
            <person name="Vollmers J."/>
            <person name="Rivas-Marin E."/>
            <person name="Kohn T."/>
            <person name="Peeters S.H."/>
            <person name="Heuer A."/>
            <person name="Rast P."/>
            <person name="Oberbeckmann S."/>
            <person name="Bunk B."/>
            <person name="Jeske O."/>
            <person name="Meyerdierks A."/>
            <person name="Storesund J.E."/>
            <person name="Kallscheuer N."/>
            <person name="Luecker S."/>
            <person name="Lage O.M."/>
            <person name="Pohl T."/>
            <person name="Merkel B.J."/>
            <person name="Hornburger P."/>
            <person name="Mueller R.-W."/>
            <person name="Bruemmer F."/>
            <person name="Labrenz M."/>
            <person name="Spormann A.M."/>
            <person name="Op den Camp H."/>
            <person name="Overmann J."/>
            <person name="Amann R."/>
            <person name="Jetten M.S.M."/>
            <person name="Mascher T."/>
            <person name="Medema M.H."/>
            <person name="Devos D.P."/>
            <person name="Kaster A.-K."/>
            <person name="Ovreas L."/>
            <person name="Rohde M."/>
            <person name="Galperin M.Y."/>
            <person name="Jogler C."/>
        </authorList>
    </citation>
    <scope>NUCLEOTIDE SEQUENCE [LARGE SCALE GENOMIC DNA]</scope>
    <source>
        <strain evidence="11 12">Pla110</strain>
    </source>
</reference>
<comment type="similarity">
    <text evidence="1 9">Belongs to the AP endonuclease 2 family.</text>
</comment>
<comment type="catalytic activity">
    <reaction evidence="9">
        <text>Endonucleolytic cleavage to 5'-phosphooligonucleotide end-products.</text>
        <dbReference type="EC" id="3.1.21.2"/>
    </reaction>
</comment>
<dbReference type="EMBL" id="CP036281">
    <property type="protein sequence ID" value="QDU81230.1"/>
    <property type="molecule type" value="Genomic_DNA"/>
</dbReference>
<dbReference type="Pfam" id="PF01261">
    <property type="entry name" value="AP_endonuc_2"/>
    <property type="match status" value="1"/>
</dbReference>
<keyword evidence="3 9" id="KW-0479">Metal-binding</keyword>
<evidence type="ECO:0000256" key="6">
    <source>
        <dbReference type="ARBA" id="ARBA00022801"/>
    </source>
</evidence>
<name>A0A518CPS8_9PLAN</name>
<dbReference type="FunFam" id="3.20.20.150:FF:000001">
    <property type="entry name" value="Probable endonuclease 4"/>
    <property type="match status" value="1"/>
</dbReference>
<dbReference type="GO" id="GO:0008833">
    <property type="term" value="F:deoxyribonuclease IV (phage-T4-induced) activity"/>
    <property type="evidence" value="ECO:0007669"/>
    <property type="project" value="UniProtKB-UniRule"/>
</dbReference>
<feature type="binding site" evidence="9">
    <location>
        <position position="260"/>
    </location>
    <ligand>
        <name>Zn(2+)</name>
        <dbReference type="ChEBI" id="CHEBI:29105"/>
        <label>2</label>
    </ligand>
</feature>
<dbReference type="GO" id="GO:0008081">
    <property type="term" value="F:phosphoric diester hydrolase activity"/>
    <property type="evidence" value="ECO:0007669"/>
    <property type="project" value="TreeGrafter"/>
</dbReference>
<dbReference type="GO" id="GO:0003906">
    <property type="term" value="F:DNA-(apurinic or apyrimidinic site) endonuclease activity"/>
    <property type="evidence" value="ECO:0007669"/>
    <property type="project" value="TreeGrafter"/>
</dbReference>
<evidence type="ECO:0000256" key="4">
    <source>
        <dbReference type="ARBA" id="ARBA00022759"/>
    </source>
</evidence>
<feature type="binding site" evidence="9">
    <location>
        <position position="215"/>
    </location>
    <ligand>
        <name>Zn(2+)</name>
        <dbReference type="ChEBI" id="CHEBI:29105"/>
        <label>2</label>
    </ligand>
</feature>
<evidence type="ECO:0000313" key="11">
    <source>
        <dbReference type="EMBL" id="QDU81230.1"/>
    </source>
</evidence>
<dbReference type="SMART" id="SM00518">
    <property type="entry name" value="AP2Ec"/>
    <property type="match status" value="1"/>
</dbReference>
<dbReference type="OrthoDB" id="9805666at2"/>
<keyword evidence="8 9" id="KW-0234">DNA repair</keyword>
<dbReference type="PANTHER" id="PTHR21445">
    <property type="entry name" value="ENDONUCLEASE IV ENDODEOXYRIBONUCLEASE IV"/>
    <property type="match status" value="1"/>
</dbReference>
<dbReference type="GO" id="GO:0003677">
    <property type="term" value="F:DNA binding"/>
    <property type="evidence" value="ECO:0007669"/>
    <property type="project" value="InterPro"/>
</dbReference>
<keyword evidence="7 9" id="KW-0862">Zinc</keyword>
<evidence type="ECO:0000259" key="10">
    <source>
        <dbReference type="Pfam" id="PF01261"/>
    </source>
</evidence>
<sequence length="294" mass="32987">MGLLGAHMSIAGGYYKAANAAGEFEMECVQIFTKNNNQWKAKELTDKDVHLFRESMEKHHLSNACSHSSYLINMASPKPELWQKSVDAYVIELERAERLGLGGVVIHPGSYVESSPEEGLDKIVRGIDEVLERTDGAAVEIWLETTAGQGSNLGYQFPELQYLIDNAADSSRIGICIDTCHIHAAGYKITTEADFKKTMQEFDELIGTDRIRAFHLNDSKKEFGSRKDRHEHIGEGTIGVEAFRFLVNDKRFAKIPMYMETPKGERDGMQLDAMNLQTLRDLIKSPKKPKSSSK</sequence>
<evidence type="ECO:0000313" key="12">
    <source>
        <dbReference type="Proteomes" id="UP000317178"/>
    </source>
</evidence>
<feature type="binding site" evidence="9">
    <location>
        <position position="230"/>
    </location>
    <ligand>
        <name>Zn(2+)</name>
        <dbReference type="ChEBI" id="CHEBI:29105"/>
        <label>3</label>
    </ligand>
</feature>
<dbReference type="InterPro" id="IPR013022">
    <property type="entry name" value="Xyl_isomerase-like_TIM-brl"/>
</dbReference>
<feature type="binding site" evidence="9">
    <location>
        <position position="144"/>
    </location>
    <ligand>
        <name>Zn(2+)</name>
        <dbReference type="ChEBI" id="CHEBI:29105"/>
        <label>1</label>
    </ligand>
</feature>
<dbReference type="SUPFAM" id="SSF51658">
    <property type="entry name" value="Xylose isomerase-like"/>
    <property type="match status" value="1"/>
</dbReference>
<dbReference type="EC" id="3.1.21.2" evidence="9"/>
<dbReference type="KEGG" id="plon:Pla110_29690"/>
<evidence type="ECO:0000256" key="3">
    <source>
        <dbReference type="ARBA" id="ARBA00022723"/>
    </source>
</evidence>
<accession>A0A518CPS8</accession>
<protein>
    <recommendedName>
        <fullName evidence="9">Probable endonuclease 4</fullName>
        <ecNumber evidence="9">3.1.21.2</ecNumber>
    </recommendedName>
    <alternativeName>
        <fullName evidence="9">Endodeoxyribonuclease IV</fullName>
    </alternativeName>
    <alternativeName>
        <fullName evidence="9">Endonuclease IV</fullName>
    </alternativeName>
</protein>